<feature type="compositionally biased region" description="Low complexity" evidence="2">
    <location>
        <begin position="23"/>
        <end position="51"/>
    </location>
</feature>
<reference evidence="3" key="1">
    <citation type="submission" date="2017-08" db="EMBL/GenBank/DDBJ databases">
        <authorList>
            <person name="Polle J.E."/>
            <person name="Barry K."/>
            <person name="Cushman J."/>
            <person name="Schmutz J."/>
            <person name="Tran D."/>
            <person name="Hathwaick L.T."/>
            <person name="Yim W.C."/>
            <person name="Jenkins J."/>
            <person name="Mckie-Krisberg Z.M."/>
            <person name="Prochnik S."/>
            <person name="Lindquist E."/>
            <person name="Dockter R.B."/>
            <person name="Adam C."/>
            <person name="Molina H."/>
            <person name="Bunkerborg J."/>
            <person name="Jin E."/>
            <person name="Buchheim M."/>
            <person name="Magnuson J."/>
        </authorList>
    </citation>
    <scope>NUCLEOTIDE SEQUENCE</scope>
    <source>
        <strain evidence="3">CCAP 19/18</strain>
    </source>
</reference>
<accession>A0ABQ7H120</accession>
<gene>
    <name evidence="3" type="ORF">DUNSADRAFT_16345</name>
</gene>
<feature type="region of interest" description="Disordered" evidence="2">
    <location>
        <begin position="20"/>
        <end position="78"/>
    </location>
</feature>
<protein>
    <submittedName>
        <fullName evidence="3">Uncharacterized protein</fullName>
    </submittedName>
</protein>
<dbReference type="Proteomes" id="UP000815325">
    <property type="component" value="Unassembled WGS sequence"/>
</dbReference>
<evidence type="ECO:0000256" key="1">
    <source>
        <dbReference type="SAM" id="Coils"/>
    </source>
</evidence>
<keyword evidence="1" id="KW-0175">Coiled coil</keyword>
<feature type="coiled-coil region" evidence="1">
    <location>
        <begin position="235"/>
        <end position="293"/>
    </location>
</feature>
<dbReference type="InterPro" id="IPR026205">
    <property type="entry name" value="PIBF1"/>
</dbReference>
<dbReference type="PANTHER" id="PTHR18950:SF0">
    <property type="entry name" value="PROGESTERONE IMMUNOMODULATORY BINDING FACTOR 1"/>
    <property type="match status" value="1"/>
</dbReference>
<proteinExistence type="predicted"/>
<feature type="coiled-coil region" evidence="1">
    <location>
        <begin position="108"/>
        <end position="139"/>
    </location>
</feature>
<feature type="coiled-coil region" evidence="1">
    <location>
        <begin position="339"/>
        <end position="373"/>
    </location>
</feature>
<evidence type="ECO:0000313" key="3">
    <source>
        <dbReference type="EMBL" id="KAF5840547.1"/>
    </source>
</evidence>
<comment type="caution">
    <text evidence="3">The sequence shown here is derived from an EMBL/GenBank/DDBJ whole genome shotgun (WGS) entry which is preliminary data.</text>
</comment>
<dbReference type="EMBL" id="MU069510">
    <property type="protein sequence ID" value="KAF5840547.1"/>
    <property type="molecule type" value="Genomic_DNA"/>
</dbReference>
<organism evidence="3 4">
    <name type="scientific">Dunaliella salina</name>
    <name type="common">Green alga</name>
    <name type="synonym">Protococcus salinus</name>
    <dbReference type="NCBI Taxonomy" id="3046"/>
    <lineage>
        <taxon>Eukaryota</taxon>
        <taxon>Viridiplantae</taxon>
        <taxon>Chlorophyta</taxon>
        <taxon>core chlorophytes</taxon>
        <taxon>Chlorophyceae</taxon>
        <taxon>CS clade</taxon>
        <taxon>Chlamydomonadales</taxon>
        <taxon>Dunaliellaceae</taxon>
        <taxon>Dunaliella</taxon>
    </lineage>
</organism>
<feature type="coiled-coil region" evidence="1">
    <location>
        <begin position="401"/>
        <end position="439"/>
    </location>
</feature>
<name>A0ABQ7H120_DUNSA</name>
<dbReference type="PANTHER" id="PTHR18950">
    <property type="entry name" value="PROGESTERONE-INDUCED BLOCKING FACTOR 1"/>
    <property type="match status" value="1"/>
</dbReference>
<evidence type="ECO:0000313" key="4">
    <source>
        <dbReference type="Proteomes" id="UP000815325"/>
    </source>
</evidence>
<sequence>MASQKLARMLQQLDLSDSGGVEAAMAAAPSSQASSNPSLHSQPQHSSSYSSDTDDVDQSDVLSDRGTPKLRLAGRPKGLPLEKRHLESKVIELMTDNKALTQTVGQANRRRELEVAELQAQLSKVVKELEARQAEVESRAPLLNMRLEEFKEQLHSLRISDARYAELKAMPDESLHIIDLVKIAVHDATSKTHTHTEHLRLAASGARDASERSAQEAARMRVENARLKVGMVEKDKELSETVDSLQARVQRLASELQGTTVRAELLSAKGAMYDKLHAQAEQLRQDNQRLQVVEASFKRMEQAHHKMHLQSQETKHTNEMLVADKAYLSKQVDFLTDAQRRLQTELEAKDAQISELQNQKREIFDKMVQAETQKVKDEDRRLQKELTQLQASTHADIERIRVEARESYDREVRLLRELRDQAQEEASRAKIALAELQDTYDRQQIHATKAAKQMDMHMVELKAELKQRAFELSHIKVVLGEKEAMLQRSNLHNEMLQEKAQVGLDRCRAVEGDLAALGGKRSAIGCDDG</sequence>
<evidence type="ECO:0000256" key="2">
    <source>
        <dbReference type="SAM" id="MobiDB-lite"/>
    </source>
</evidence>
<keyword evidence="4" id="KW-1185">Reference proteome</keyword>